<keyword evidence="3" id="KW-0342">GTP-binding</keyword>
<comment type="similarity">
    <text evidence="1">Belongs to the TRAFAC class TrmE-Era-EngA-EngB-Septin-like GTPase superfamily. AIG1/Toc34/Toc159-like paraseptin GTPase family. IAN subfamily.</text>
</comment>
<evidence type="ECO:0000256" key="2">
    <source>
        <dbReference type="ARBA" id="ARBA00022741"/>
    </source>
</evidence>
<keyword evidence="2" id="KW-0547">Nucleotide-binding</keyword>
<evidence type="ECO:0000256" key="5">
    <source>
        <dbReference type="SAM" id="MobiDB-lite"/>
    </source>
</evidence>
<dbReference type="Pfam" id="PF04548">
    <property type="entry name" value="AIG1"/>
    <property type="match status" value="2"/>
</dbReference>
<dbReference type="GO" id="GO:0005525">
    <property type="term" value="F:GTP binding"/>
    <property type="evidence" value="ECO:0007669"/>
    <property type="project" value="UniProtKB-KW"/>
</dbReference>
<evidence type="ECO:0000256" key="4">
    <source>
        <dbReference type="SAM" id="Coils"/>
    </source>
</evidence>
<comment type="caution">
    <text evidence="7">The sequence shown here is derived from an EMBL/GenBank/DDBJ whole genome shotgun (WGS) entry which is preliminary data.</text>
</comment>
<sequence length="751" mass="87914">MASSSDIPQPRRRQSLPDPPFMLNLVLCGTDAALKASISDLILGQKQFSSNPSLEPSLTCVTRAGEVSGCSVTLVEMPALCNTLSELLEEDVKYEALRCVSLCDPGVSAFLFIVPVGPLTDEDKGELEKIQELFSSRVKENLIVIFTAPNIQQPVTDFIEVDPEVRNFLAVCHDRYIIVETEMGKSSKQAGEKLVDEIIKRIEAPPYSLHMYMTVQEERVRREVEEEYKEELNKKEKEIQDLKTKLQQGDEEEAQAPSCLRIVLIGKTGNGKSATGNTILDRREFDTKSSMNSVTRVCQKGVGEVLGRSVAVIDTPGLFDATLSTVQIQQEIVKCISLSAPGPHAFIIVLSVGRVTKEDVETLDLIKMIFGPKAAMFSIVLFTRGDDLEDQTLKEYVETCTIEPVRKLLRDCGDRFIAFNNKEENDRTQVSELLTLIDKVISSNPSSKYFTNSMFEEAELSIKKKTEEILKKKEKEIEDEKEKLKIKYNQEMEEIKKRLEEEKQKADEEKQQLQRNFRDKMEALKKEFEEKDQMERKKREMEDKARSDEVNMQMQQWQSRITELEIENKKEEKRQWKEESERKDREYEEKRRTMEAQMKEPYEQMEKRRMEEQERRKQEDEERRAEERKRLQEREEDIKRQWQEDIKKREEEIMAREEKEKKEWEELKKKHDQEMKAMKNKFEDMARQQAEQFNEFNASKEKHFQELMEEQQKRYELLDNLYKLTEGKKSEEIKKLAELDKLKKKSNCTIS</sequence>
<name>A0A8T2KVA8_ASTMX</name>
<dbReference type="Proteomes" id="UP000752171">
    <property type="component" value="Unassembled WGS sequence"/>
</dbReference>
<dbReference type="InterPro" id="IPR045058">
    <property type="entry name" value="GIMA/IAN/Toc"/>
</dbReference>
<feature type="compositionally biased region" description="Basic and acidic residues" evidence="5">
    <location>
        <begin position="562"/>
        <end position="637"/>
    </location>
</feature>
<dbReference type="SUPFAM" id="SSF52540">
    <property type="entry name" value="P-loop containing nucleoside triphosphate hydrolases"/>
    <property type="match status" value="2"/>
</dbReference>
<feature type="region of interest" description="Disordered" evidence="5">
    <location>
        <begin position="524"/>
        <end position="637"/>
    </location>
</feature>
<gene>
    <name evidence="7" type="primary">GIMAP9</name>
    <name evidence="7" type="ORF">AMEX_G24445</name>
</gene>
<keyword evidence="4" id="KW-0175">Coiled coil</keyword>
<reference evidence="7 8" key="1">
    <citation type="submission" date="2021-07" db="EMBL/GenBank/DDBJ databases">
        <authorList>
            <person name="Imarazene B."/>
            <person name="Zahm M."/>
            <person name="Klopp C."/>
            <person name="Cabau C."/>
            <person name="Beille S."/>
            <person name="Jouanno E."/>
            <person name="Castinel A."/>
            <person name="Lluch J."/>
            <person name="Gil L."/>
            <person name="Kuchtly C."/>
            <person name="Lopez Roques C."/>
            <person name="Donnadieu C."/>
            <person name="Parrinello H."/>
            <person name="Journot L."/>
            <person name="Du K."/>
            <person name="Schartl M."/>
            <person name="Retaux S."/>
            <person name="Guiguen Y."/>
        </authorList>
    </citation>
    <scope>NUCLEOTIDE SEQUENCE [LARGE SCALE GENOMIC DNA]</scope>
    <source>
        <strain evidence="7">Pach_M1</strain>
        <tissue evidence="7">Testis</tissue>
    </source>
</reference>
<feature type="coiled-coil region" evidence="4">
    <location>
        <begin position="215"/>
        <end position="252"/>
    </location>
</feature>
<dbReference type="CDD" id="cd01852">
    <property type="entry name" value="AIG1"/>
    <property type="match status" value="1"/>
</dbReference>
<evidence type="ECO:0000259" key="6">
    <source>
        <dbReference type="PROSITE" id="PS51720"/>
    </source>
</evidence>
<evidence type="ECO:0000256" key="3">
    <source>
        <dbReference type="ARBA" id="ARBA00023134"/>
    </source>
</evidence>
<dbReference type="PANTHER" id="PTHR10903">
    <property type="entry name" value="GTPASE, IMAP FAMILY MEMBER-RELATED"/>
    <property type="match status" value="1"/>
</dbReference>
<organism evidence="7 8">
    <name type="scientific">Astyanax mexicanus</name>
    <name type="common">Blind cave fish</name>
    <name type="synonym">Astyanax fasciatus mexicanus</name>
    <dbReference type="NCBI Taxonomy" id="7994"/>
    <lineage>
        <taxon>Eukaryota</taxon>
        <taxon>Metazoa</taxon>
        <taxon>Chordata</taxon>
        <taxon>Craniata</taxon>
        <taxon>Vertebrata</taxon>
        <taxon>Euteleostomi</taxon>
        <taxon>Actinopterygii</taxon>
        <taxon>Neopterygii</taxon>
        <taxon>Teleostei</taxon>
        <taxon>Ostariophysi</taxon>
        <taxon>Characiformes</taxon>
        <taxon>Characoidei</taxon>
        <taxon>Acestrorhamphidae</taxon>
        <taxon>Acestrorhamphinae</taxon>
        <taxon>Astyanax</taxon>
    </lineage>
</organism>
<feature type="domain" description="AIG1-type G" evidence="6">
    <location>
        <begin position="20"/>
        <end position="216"/>
    </location>
</feature>
<dbReference type="EMBL" id="JAICCE010000021">
    <property type="protein sequence ID" value="KAG9262649.1"/>
    <property type="molecule type" value="Genomic_DNA"/>
</dbReference>
<dbReference type="Gene3D" id="3.40.50.300">
    <property type="entry name" value="P-loop containing nucleotide triphosphate hydrolases"/>
    <property type="match status" value="2"/>
</dbReference>
<proteinExistence type="inferred from homology"/>
<feature type="compositionally biased region" description="Basic and acidic residues" evidence="5">
    <location>
        <begin position="524"/>
        <end position="549"/>
    </location>
</feature>
<protein>
    <submittedName>
        <fullName evidence="7">GTPase IMAP family member 8-like</fullName>
    </submittedName>
</protein>
<dbReference type="PROSITE" id="PS51720">
    <property type="entry name" value="G_AIG1"/>
    <property type="match status" value="2"/>
</dbReference>
<feature type="compositionally biased region" description="Polar residues" evidence="5">
    <location>
        <begin position="550"/>
        <end position="561"/>
    </location>
</feature>
<accession>A0A8T2KVA8</accession>
<dbReference type="AlphaFoldDB" id="A0A8T2KVA8"/>
<dbReference type="InterPro" id="IPR006703">
    <property type="entry name" value="G_AIG1"/>
</dbReference>
<evidence type="ECO:0000313" key="7">
    <source>
        <dbReference type="EMBL" id="KAG9262649.1"/>
    </source>
</evidence>
<dbReference type="InterPro" id="IPR027417">
    <property type="entry name" value="P-loop_NTPase"/>
</dbReference>
<feature type="domain" description="AIG1-type G" evidence="6">
    <location>
        <begin position="257"/>
        <end position="459"/>
    </location>
</feature>
<evidence type="ECO:0000256" key="1">
    <source>
        <dbReference type="ARBA" id="ARBA00008535"/>
    </source>
</evidence>
<evidence type="ECO:0000313" key="8">
    <source>
        <dbReference type="Proteomes" id="UP000752171"/>
    </source>
</evidence>
<dbReference type="FunFam" id="3.40.50.300:FF:000366">
    <property type="entry name" value="GTPase, IMAP family member 2"/>
    <property type="match status" value="1"/>
</dbReference>
<dbReference type="PANTHER" id="PTHR10903:SF170">
    <property type="entry name" value="GTPASE IMAP FAMILY MEMBER 7"/>
    <property type="match status" value="1"/>
</dbReference>